<dbReference type="SUPFAM" id="SSF53448">
    <property type="entry name" value="Nucleotide-diphospho-sugar transferases"/>
    <property type="match status" value="1"/>
</dbReference>
<dbReference type="Pfam" id="PF05060">
    <property type="entry name" value="MGAT2"/>
    <property type="match status" value="1"/>
</dbReference>
<dbReference type="PANTHER" id="PTHR12871:SF0">
    <property type="entry name" value="ALPHA-1,6-MANNOSYL-GLYCOPROTEIN 2-BETA-N-ACETYLGLUCOSAMINYLTRANSFERASE"/>
    <property type="match status" value="1"/>
</dbReference>
<evidence type="ECO:0000256" key="16">
    <source>
        <dbReference type="ARBA" id="ARBA00023180"/>
    </source>
</evidence>
<comment type="pathway">
    <text evidence="3">Protein modification; protein glycosylation.</text>
</comment>
<evidence type="ECO:0000256" key="11">
    <source>
        <dbReference type="ARBA" id="ARBA00022968"/>
    </source>
</evidence>
<feature type="binding site" evidence="24">
    <location>
        <position position="363"/>
    </location>
    <ligand>
        <name>Mn(2+)</name>
        <dbReference type="ChEBI" id="CHEBI:29035"/>
    </ligand>
</feature>
<keyword evidence="9 26" id="KW-0812">Transmembrane</keyword>
<evidence type="ECO:0000256" key="15">
    <source>
        <dbReference type="ARBA" id="ARBA00023157"/>
    </source>
</evidence>
<evidence type="ECO:0000256" key="7">
    <source>
        <dbReference type="ARBA" id="ARBA00022676"/>
    </source>
</evidence>
<evidence type="ECO:0000256" key="4">
    <source>
        <dbReference type="ARBA" id="ARBA00011011"/>
    </source>
</evidence>
<evidence type="ECO:0000256" key="1">
    <source>
        <dbReference type="ARBA" id="ARBA00001936"/>
    </source>
</evidence>
<dbReference type="UniPathway" id="UPA00378"/>
<feature type="binding site" evidence="24">
    <location>
        <position position="249"/>
    </location>
    <ligand>
        <name>Mn(2+)</name>
        <dbReference type="ChEBI" id="CHEBI:29035"/>
    </ligand>
</feature>
<protein>
    <recommendedName>
        <fullName evidence="6">Alpha-1,6-mannosyl-glycoprotein 2-beta-N-acetylglucosaminyltransferase</fullName>
        <ecNumber evidence="5">2.4.1.143</ecNumber>
    </recommendedName>
    <alternativeName>
        <fullName evidence="21">Beta-1,2-N-acetylglucosaminyltransferase II</fullName>
    </alternativeName>
    <alternativeName>
        <fullName evidence="20">GlcNAc-T II</fullName>
    </alternativeName>
    <alternativeName>
        <fullName evidence="19">Mannoside acetylglucosaminyltransferase 2</fullName>
    </alternativeName>
    <alternativeName>
        <fullName evidence="18">N-glycosyl-oligosaccharide-glycoprotein N-acetylglucosaminyltransferase II</fullName>
    </alternativeName>
</protein>
<dbReference type="GO" id="GO:0046872">
    <property type="term" value="F:metal ion binding"/>
    <property type="evidence" value="ECO:0007669"/>
    <property type="project" value="UniProtKB-KW"/>
</dbReference>
<comment type="similarity">
    <text evidence="4">Belongs to the glycosyltransferase 16 (GT16) protein family.</text>
</comment>
<keyword evidence="15 25" id="KW-1015">Disulfide bond</keyword>
<dbReference type="AlphaFoldDB" id="A0A4U5P119"/>
<dbReference type="GO" id="GO:0008455">
    <property type="term" value="F:alpha-1,6-mannosylglycoprotein 2-beta-N-acetylglucosaminyltransferase activity"/>
    <property type="evidence" value="ECO:0007669"/>
    <property type="project" value="UniProtKB-EC"/>
</dbReference>
<comment type="caution">
    <text evidence="27">The sequence shown here is derived from an EMBL/GenBank/DDBJ whole genome shotgun (WGS) entry which is preliminary data.</text>
</comment>
<dbReference type="OrthoDB" id="6019616at2759"/>
<evidence type="ECO:0000256" key="5">
    <source>
        <dbReference type="ARBA" id="ARBA00012613"/>
    </source>
</evidence>
<name>A0A4U5P119_STECR</name>
<dbReference type="GO" id="GO:0000139">
    <property type="term" value="C:Golgi membrane"/>
    <property type="evidence" value="ECO:0007669"/>
    <property type="project" value="UniProtKB-SubCell"/>
</dbReference>
<dbReference type="PANTHER" id="PTHR12871">
    <property type="entry name" value="BETA-1,2-N-ACETYLGLUCOSAMINYLTRANSFERASE II"/>
    <property type="match status" value="1"/>
</dbReference>
<dbReference type="GO" id="GO:0006487">
    <property type="term" value="P:protein N-linked glycosylation"/>
    <property type="evidence" value="ECO:0007669"/>
    <property type="project" value="TreeGrafter"/>
</dbReference>
<evidence type="ECO:0000256" key="6">
    <source>
        <dbReference type="ARBA" id="ARBA00014817"/>
    </source>
</evidence>
<dbReference type="Gene3D" id="3.90.550.10">
    <property type="entry name" value="Spore Coat Polysaccharide Biosynthesis Protein SpsA, Chain A"/>
    <property type="match status" value="1"/>
</dbReference>
<keyword evidence="8" id="KW-0808">Transferase</keyword>
<keyword evidence="10 24" id="KW-0479">Metal-binding</keyword>
<evidence type="ECO:0000256" key="21">
    <source>
        <dbReference type="ARBA" id="ARBA00032915"/>
    </source>
</evidence>
<dbReference type="STRING" id="34508.A0A4U5P119"/>
<keyword evidence="7" id="KW-0328">Glycosyltransferase</keyword>
<evidence type="ECO:0000256" key="17">
    <source>
        <dbReference type="ARBA" id="ARBA00023211"/>
    </source>
</evidence>
<evidence type="ECO:0000256" key="23">
    <source>
        <dbReference type="PIRSR" id="PIRSR607754-1"/>
    </source>
</evidence>
<feature type="disulfide bond" evidence="25">
    <location>
        <begin position="367"/>
        <end position="374"/>
    </location>
</feature>
<evidence type="ECO:0000256" key="3">
    <source>
        <dbReference type="ARBA" id="ARBA00004922"/>
    </source>
</evidence>
<dbReference type="GO" id="GO:0005795">
    <property type="term" value="C:Golgi stack"/>
    <property type="evidence" value="ECO:0007669"/>
    <property type="project" value="InterPro"/>
</dbReference>
<evidence type="ECO:0000256" key="2">
    <source>
        <dbReference type="ARBA" id="ARBA00004323"/>
    </source>
</evidence>
<keyword evidence="13" id="KW-0333">Golgi apparatus</keyword>
<dbReference type="GO" id="GO:0009312">
    <property type="term" value="P:oligosaccharide biosynthetic process"/>
    <property type="evidence" value="ECO:0007669"/>
    <property type="project" value="InterPro"/>
</dbReference>
<evidence type="ECO:0000256" key="19">
    <source>
        <dbReference type="ARBA" id="ARBA00031203"/>
    </source>
</evidence>
<dbReference type="Proteomes" id="UP000298663">
    <property type="component" value="Unassembled WGS sequence"/>
</dbReference>
<comment type="cofactor">
    <cofactor evidence="1 24">
        <name>Mn(2+)</name>
        <dbReference type="ChEBI" id="CHEBI:29035"/>
    </cofactor>
</comment>
<evidence type="ECO:0000256" key="10">
    <source>
        <dbReference type="ARBA" id="ARBA00022723"/>
    </source>
</evidence>
<gene>
    <name evidence="27" type="ORF">L596_013447</name>
</gene>
<keyword evidence="28" id="KW-1185">Reference proteome</keyword>
<evidence type="ECO:0000256" key="22">
    <source>
        <dbReference type="ARBA" id="ARBA00093257"/>
    </source>
</evidence>
<keyword evidence="17 24" id="KW-0464">Manganese</keyword>
<evidence type="ECO:0000256" key="20">
    <source>
        <dbReference type="ARBA" id="ARBA00032552"/>
    </source>
</evidence>
<keyword evidence="11" id="KW-0735">Signal-anchor</keyword>
<evidence type="ECO:0000256" key="8">
    <source>
        <dbReference type="ARBA" id="ARBA00022679"/>
    </source>
</evidence>
<reference evidence="27 28" key="1">
    <citation type="journal article" date="2015" name="Genome Biol.">
        <title>Comparative genomics of Steinernema reveals deeply conserved gene regulatory networks.</title>
        <authorList>
            <person name="Dillman A.R."/>
            <person name="Macchietto M."/>
            <person name="Porter C.F."/>
            <person name="Rogers A."/>
            <person name="Williams B."/>
            <person name="Antoshechkin I."/>
            <person name="Lee M.M."/>
            <person name="Goodwin Z."/>
            <person name="Lu X."/>
            <person name="Lewis E.E."/>
            <person name="Goodrich-Blair H."/>
            <person name="Stock S.P."/>
            <person name="Adams B.J."/>
            <person name="Sternberg P.W."/>
            <person name="Mortazavi A."/>
        </authorList>
    </citation>
    <scope>NUCLEOTIDE SEQUENCE [LARGE SCALE GENOMIC DNA]</scope>
    <source>
        <strain evidence="27 28">ALL</strain>
    </source>
</reference>
<evidence type="ECO:0000256" key="13">
    <source>
        <dbReference type="ARBA" id="ARBA00023034"/>
    </source>
</evidence>
<organism evidence="27 28">
    <name type="scientific">Steinernema carpocapsae</name>
    <name type="common">Entomopathogenic nematode</name>
    <dbReference type="NCBI Taxonomy" id="34508"/>
    <lineage>
        <taxon>Eukaryota</taxon>
        <taxon>Metazoa</taxon>
        <taxon>Ecdysozoa</taxon>
        <taxon>Nematoda</taxon>
        <taxon>Chromadorea</taxon>
        <taxon>Rhabditida</taxon>
        <taxon>Tylenchina</taxon>
        <taxon>Panagrolaimomorpha</taxon>
        <taxon>Strongyloidoidea</taxon>
        <taxon>Steinernematidae</taxon>
        <taxon>Steinernema</taxon>
    </lineage>
</organism>
<dbReference type="InterPro" id="IPR029044">
    <property type="entry name" value="Nucleotide-diphossugar_trans"/>
</dbReference>
<evidence type="ECO:0000256" key="24">
    <source>
        <dbReference type="PIRSR" id="PIRSR607754-2"/>
    </source>
</evidence>
<feature type="disulfide bond" evidence="25">
    <location>
        <begin position="323"/>
        <end position="346"/>
    </location>
</feature>
<keyword evidence="14 26" id="KW-0472">Membrane</keyword>
<evidence type="ECO:0000256" key="9">
    <source>
        <dbReference type="ARBA" id="ARBA00022692"/>
    </source>
</evidence>
<evidence type="ECO:0000256" key="26">
    <source>
        <dbReference type="SAM" id="Phobius"/>
    </source>
</evidence>
<comment type="subcellular location">
    <subcellularLocation>
        <location evidence="2">Golgi apparatus membrane</location>
        <topology evidence="2">Single-pass type II membrane protein</topology>
    </subcellularLocation>
</comment>
<feature type="binding site" evidence="23">
    <location>
        <begin position="129"/>
        <end position="133"/>
    </location>
    <ligand>
        <name>substrate</name>
    </ligand>
</feature>
<feature type="transmembrane region" description="Helical" evidence="26">
    <location>
        <begin position="12"/>
        <end position="31"/>
    </location>
</feature>
<evidence type="ECO:0000313" key="28">
    <source>
        <dbReference type="Proteomes" id="UP000298663"/>
    </source>
</evidence>
<evidence type="ECO:0000256" key="14">
    <source>
        <dbReference type="ARBA" id="ARBA00023136"/>
    </source>
</evidence>
<keyword evidence="16" id="KW-0325">Glycoprotein</keyword>
<feature type="disulfide bond" evidence="25">
    <location>
        <begin position="328"/>
        <end position="429"/>
    </location>
</feature>
<keyword evidence="12 26" id="KW-1133">Transmembrane helix</keyword>
<sequence length="439" mass="50786">MRLPRVVTPCACVKIFFAILIVTAVIQVIIFCTKVDRPKPTVTEYEAFLDFDDPFVENRISKRRLRPSPDVFHLNGKNLIEGHATSTNGTLLTPIELKRTLDYMNHNHMIFNLDSFGPVDKTKLVVVVQVHNRAKYLQELIQSLQKARHIEEVLLVFSHDYSSKEINEMISSVHFAKAMQIFYPYSAQFTADFCLDSYGENMCDMHSNPNQGALARMRQHWWWKMNYVFDGIVKRYNMSNAQVMVLEEDHVVAPDFLHVFKLLDSSRKTVCPTCDMLNVGRHTRLKVLSATLKRHGRKSAMRWWQDNMGAVFSQDLWERIRQCAQVFCNHDDYNWDFALYWVGNWCLTSPITTLYAIGTRVFHVGDCGMHARHCNGQETLEKTKRIYADYNASFFPESLQFSKMHPSGYNAKKTVKYGGFDSPAAHKLCLKNTHPYNGS</sequence>
<dbReference type="InterPro" id="IPR007754">
    <property type="entry name" value="GlcNAc_II"/>
</dbReference>
<feature type="disulfide bond" evidence="25">
    <location>
        <begin position="194"/>
        <end position="203"/>
    </location>
</feature>
<feature type="disulfide bond" evidence="25">
    <location>
        <begin position="271"/>
        <end position="274"/>
    </location>
</feature>
<evidence type="ECO:0000256" key="18">
    <source>
        <dbReference type="ARBA" id="ARBA00029663"/>
    </source>
</evidence>
<comment type="catalytic activity">
    <reaction evidence="22">
        <text>an N(4)-{beta-D-GlcNAc-(1-&gt;2)-alpha-D-Man-(1-&gt;3)-[alpha-D-Man-(1-&gt;6)]-beta-D-Man-(1-&gt;4)-beta-D-GlcNAc-(1-&gt;4)-beta-D-GlcNAc}-L-asparaginyl-[protein] + UDP-N-acetyl-alpha-D-glucosamine = N(4)-{beta-D-GlcNAc-(1-&gt;2)-alpha-D-Man-(1-&gt;3)-[beta-D-GlcNAc-(1-&gt;2)-alpha-D-Man-(1-&gt;6)]-beta-D-Man-(1-&gt;4)-beta-D-GlcNAc-(1-&gt;4)-beta-D-GlcNAc}-L-asparaginyl-[protein] + UDP + H(+)</text>
        <dbReference type="Rhea" id="RHEA:12941"/>
        <dbReference type="Rhea" id="RHEA-COMP:13526"/>
        <dbReference type="Rhea" id="RHEA-COMP:14369"/>
        <dbReference type="ChEBI" id="CHEBI:15378"/>
        <dbReference type="ChEBI" id="CHEBI:57705"/>
        <dbReference type="ChEBI" id="CHEBI:58223"/>
        <dbReference type="ChEBI" id="CHEBI:60615"/>
        <dbReference type="ChEBI" id="CHEBI:60651"/>
        <dbReference type="EC" id="2.4.1.143"/>
    </reaction>
</comment>
<feature type="binding site" evidence="23">
    <location>
        <position position="160"/>
    </location>
    <ligand>
        <name>substrate</name>
    </ligand>
</feature>
<evidence type="ECO:0000256" key="12">
    <source>
        <dbReference type="ARBA" id="ARBA00022989"/>
    </source>
</evidence>
<reference evidence="27 28" key="2">
    <citation type="journal article" date="2019" name="G3 (Bethesda)">
        <title>Hybrid Assembly of the Genome of the Entomopathogenic Nematode Steinernema carpocapsae Identifies the X-Chromosome.</title>
        <authorList>
            <person name="Serra L."/>
            <person name="Macchietto M."/>
            <person name="Macias-Munoz A."/>
            <person name="McGill C.J."/>
            <person name="Rodriguez I.M."/>
            <person name="Rodriguez B."/>
            <person name="Murad R."/>
            <person name="Mortazavi A."/>
        </authorList>
    </citation>
    <scope>NUCLEOTIDE SEQUENCE [LARGE SCALE GENOMIC DNA]</scope>
    <source>
        <strain evidence="27 28">ALL</strain>
    </source>
</reference>
<accession>A0A4U5P119</accession>
<dbReference type="EMBL" id="AZBU02000003">
    <property type="protein sequence ID" value="TKR89323.1"/>
    <property type="molecule type" value="Genomic_DNA"/>
</dbReference>
<evidence type="ECO:0000256" key="25">
    <source>
        <dbReference type="PIRSR" id="PIRSR607754-3"/>
    </source>
</evidence>
<proteinExistence type="inferred from homology"/>
<evidence type="ECO:0000313" key="27">
    <source>
        <dbReference type="EMBL" id="TKR89323.1"/>
    </source>
</evidence>
<dbReference type="EC" id="2.4.1.143" evidence="5"/>